<evidence type="ECO:0000313" key="1">
    <source>
        <dbReference type="EMBL" id="KAJ8885007.1"/>
    </source>
</evidence>
<proteinExistence type="predicted"/>
<dbReference type="Proteomes" id="UP001159363">
    <property type="component" value="Chromosome X"/>
</dbReference>
<comment type="caution">
    <text evidence="1">The sequence shown here is derived from an EMBL/GenBank/DDBJ whole genome shotgun (WGS) entry which is preliminary data.</text>
</comment>
<name>A0ABQ9HL84_9NEOP</name>
<reference evidence="1 2" key="1">
    <citation type="submission" date="2023-02" db="EMBL/GenBank/DDBJ databases">
        <title>LHISI_Scaffold_Assembly.</title>
        <authorList>
            <person name="Stuart O.P."/>
            <person name="Cleave R."/>
            <person name="Magrath M.J.L."/>
            <person name="Mikheyev A.S."/>
        </authorList>
    </citation>
    <scope>NUCLEOTIDE SEQUENCE [LARGE SCALE GENOMIC DNA]</scope>
    <source>
        <strain evidence="1">Daus_M_001</strain>
        <tissue evidence="1">Leg muscle</tissue>
    </source>
</reference>
<gene>
    <name evidence="1" type="ORF">PR048_011203</name>
</gene>
<accession>A0ABQ9HL84</accession>
<dbReference type="EMBL" id="JARBHB010000004">
    <property type="protein sequence ID" value="KAJ8885007.1"/>
    <property type="molecule type" value="Genomic_DNA"/>
</dbReference>
<organism evidence="1 2">
    <name type="scientific">Dryococelus australis</name>
    <dbReference type="NCBI Taxonomy" id="614101"/>
    <lineage>
        <taxon>Eukaryota</taxon>
        <taxon>Metazoa</taxon>
        <taxon>Ecdysozoa</taxon>
        <taxon>Arthropoda</taxon>
        <taxon>Hexapoda</taxon>
        <taxon>Insecta</taxon>
        <taxon>Pterygota</taxon>
        <taxon>Neoptera</taxon>
        <taxon>Polyneoptera</taxon>
        <taxon>Phasmatodea</taxon>
        <taxon>Verophasmatodea</taxon>
        <taxon>Anareolatae</taxon>
        <taxon>Phasmatidae</taxon>
        <taxon>Eurycanthinae</taxon>
        <taxon>Dryococelus</taxon>
    </lineage>
</organism>
<sequence length="214" mass="23793">MLTVMSHNEWKTLSEEIHKGKEIRVPCGTKSTTAQRIVFNQRVRVLGWKSLRSSETMLQEDLAVVTSTSGQLSRRGVPSLRKGVVYQRSHCQASARALPPGTPTAEAEVLPSHSCDTESTASPQYPRGLCKVYHTHGRTPDQLEVEGQRSYVTKVGYPSIQSVSNMVNHTSHVNKEAVKSLQVRYTISELGVKPGPKRVSCHEIFSRPTTKEIK</sequence>
<keyword evidence="2" id="KW-1185">Reference proteome</keyword>
<evidence type="ECO:0000313" key="2">
    <source>
        <dbReference type="Proteomes" id="UP001159363"/>
    </source>
</evidence>
<protein>
    <submittedName>
        <fullName evidence="1">Uncharacterized protein</fullName>
    </submittedName>
</protein>